<dbReference type="PROSITE" id="PS51257">
    <property type="entry name" value="PROKAR_LIPOPROTEIN"/>
    <property type="match status" value="1"/>
</dbReference>
<reference evidence="3" key="1">
    <citation type="submission" date="2017-01" db="EMBL/GenBank/DDBJ databases">
        <authorList>
            <person name="Varghese N."/>
            <person name="Submissions S."/>
        </authorList>
    </citation>
    <scope>NUCLEOTIDE SEQUENCE [LARGE SCALE GENOMIC DNA]</scope>
    <source>
        <strain evidence="3">DSM 21054</strain>
    </source>
</reference>
<dbReference type="RefSeq" id="WP_076380531.1">
    <property type="nucleotide sequence ID" value="NZ_AP017422.1"/>
</dbReference>
<feature type="signal peptide" evidence="1">
    <location>
        <begin position="1"/>
        <end position="20"/>
    </location>
</feature>
<gene>
    <name evidence="2" type="ORF">SAMN05421788_106344</name>
</gene>
<feature type="chain" id="PRO_5012207656" description="DUF4876 domain-containing protein" evidence="1">
    <location>
        <begin position="21"/>
        <end position="457"/>
    </location>
</feature>
<dbReference type="STRING" id="477680.SAMN05421788_106344"/>
<evidence type="ECO:0008006" key="4">
    <source>
        <dbReference type="Google" id="ProtNLM"/>
    </source>
</evidence>
<dbReference type="Proteomes" id="UP000186917">
    <property type="component" value="Unassembled WGS sequence"/>
</dbReference>
<name>A0A1N7QS49_9BACT</name>
<proteinExistence type="predicted"/>
<dbReference type="InterPro" id="IPR032627">
    <property type="entry name" value="DUF4876"/>
</dbReference>
<sequence>MPAITIKSYILFSAVCLAVAAGVSCKKDMNNWNPDIVQEGLTVTISYADTSYNSSLPKNNFPVIITSERSSVSDTLYTDVNGLVHFTPVERGKYIVTTYRKFSDEEMLAYTGIAKISAFNGSASSVAVGEGGASVELSLIAGDFGSLVFKQLYYAGSGSQGALQRDQFVEIYNNSADTIYADSLYFGTVQGINSTYDDLNPATTTYITSDTRQYNWSKSLVPAGMPAHPSDANTSYLYAGNLFRIPGNGTTYPIAPGNSIIIAASALNHKAPYTAANGSGVTVVNPDLTVDLSGADFEVYLRGVITTPSPTDVDNPAPNLVMIKVTGTELTLSLQRNGFFIFKTTEDVAAWPSYPSPNVSNVTASTALFKRVPKKYIIDAVETQYTTNTTITSSDLVPAKLSSELDAGYGYCIGSNNSQVLMRKTDSTTVDGRRILVDTNNSSNDFERRTRAVPRGF</sequence>
<dbReference type="Pfam" id="PF16215">
    <property type="entry name" value="DUF4876"/>
    <property type="match status" value="1"/>
</dbReference>
<organism evidence="2 3">
    <name type="scientific">Filimonas lacunae</name>
    <dbReference type="NCBI Taxonomy" id="477680"/>
    <lineage>
        <taxon>Bacteria</taxon>
        <taxon>Pseudomonadati</taxon>
        <taxon>Bacteroidota</taxon>
        <taxon>Chitinophagia</taxon>
        <taxon>Chitinophagales</taxon>
        <taxon>Chitinophagaceae</taxon>
        <taxon>Filimonas</taxon>
    </lineage>
</organism>
<accession>A0A1N7QS49</accession>
<dbReference type="AlphaFoldDB" id="A0A1N7QS49"/>
<dbReference type="OrthoDB" id="1409865at2"/>
<evidence type="ECO:0000313" key="2">
    <source>
        <dbReference type="EMBL" id="SIT25616.1"/>
    </source>
</evidence>
<evidence type="ECO:0000313" key="3">
    <source>
        <dbReference type="Proteomes" id="UP000186917"/>
    </source>
</evidence>
<keyword evidence="1" id="KW-0732">Signal</keyword>
<protein>
    <recommendedName>
        <fullName evidence="4">DUF4876 domain-containing protein</fullName>
    </recommendedName>
</protein>
<evidence type="ECO:0000256" key="1">
    <source>
        <dbReference type="SAM" id="SignalP"/>
    </source>
</evidence>
<keyword evidence="3" id="KW-1185">Reference proteome</keyword>
<dbReference type="EMBL" id="FTOR01000006">
    <property type="protein sequence ID" value="SIT25616.1"/>
    <property type="molecule type" value="Genomic_DNA"/>
</dbReference>